<dbReference type="CDD" id="cd01127">
    <property type="entry name" value="TrwB_TraG_TraD_VirD4"/>
    <property type="match status" value="1"/>
</dbReference>
<name>A0A2G4YS17_9PROT</name>
<dbReference type="PANTHER" id="PTHR37937:SF1">
    <property type="entry name" value="CONJUGATIVE TRANSFER: DNA TRANSPORT"/>
    <property type="match status" value="1"/>
</dbReference>
<evidence type="ECO:0000256" key="1">
    <source>
        <dbReference type="ARBA" id="ARBA00004167"/>
    </source>
</evidence>
<evidence type="ECO:0000313" key="9">
    <source>
        <dbReference type="EMBL" id="PHZ85111.1"/>
    </source>
</evidence>
<evidence type="ECO:0000256" key="6">
    <source>
        <dbReference type="ARBA" id="ARBA00022989"/>
    </source>
</evidence>
<feature type="transmembrane region" description="Helical" evidence="8">
    <location>
        <begin position="6"/>
        <end position="26"/>
    </location>
</feature>
<keyword evidence="5 8" id="KW-0812">Transmembrane</keyword>
<accession>A0A2G4YS17</accession>
<dbReference type="GO" id="GO:0005886">
    <property type="term" value="C:plasma membrane"/>
    <property type="evidence" value="ECO:0007669"/>
    <property type="project" value="UniProtKB-SubCell"/>
</dbReference>
<evidence type="ECO:0000256" key="8">
    <source>
        <dbReference type="SAM" id="Phobius"/>
    </source>
</evidence>
<dbReference type="OrthoDB" id="9807354at2"/>
<dbReference type="RefSeq" id="WP_099472337.1">
    <property type="nucleotide sequence ID" value="NZ_CP041025.1"/>
</dbReference>
<comment type="caution">
    <text evidence="9">The sequence shown here is derived from an EMBL/GenBank/DDBJ whole genome shotgun (WGS) entry which is preliminary data.</text>
</comment>
<evidence type="ECO:0008006" key="11">
    <source>
        <dbReference type="Google" id="ProtNLM"/>
    </source>
</evidence>
<dbReference type="InterPro" id="IPR051539">
    <property type="entry name" value="T4SS-coupling_protein"/>
</dbReference>
<dbReference type="EMBL" id="PDEM01000017">
    <property type="protein sequence ID" value="PHZ85111.1"/>
    <property type="molecule type" value="Genomic_DNA"/>
</dbReference>
<dbReference type="Pfam" id="PF03743">
    <property type="entry name" value="TrbI"/>
    <property type="match status" value="1"/>
</dbReference>
<reference evidence="9 10" key="1">
    <citation type="submission" date="2017-10" db="EMBL/GenBank/DDBJ databases">
        <title>Frigbacter circumglobatus gen. nov. sp. nov., isolated from sediment cultured in situ.</title>
        <authorList>
            <person name="Zhao Z."/>
        </authorList>
    </citation>
    <scope>NUCLEOTIDE SEQUENCE [LARGE SCALE GENOMIC DNA]</scope>
    <source>
        <strain evidence="9 10">ZYL</strain>
    </source>
</reference>
<sequence>MTPTKFLIGQMFVVFFIVVLASWTGTQYAAHELGFQNALGPVWFNVGGTQVYVPWRLYQWWIAYEGYAPDVFFQAGLIAAAGGLLSIVVAIIGSLWRARQAKTVTTYGSSRWATVKDISQAGLFCDKGLVLGQKKGRYIRHDGPEHVMCFAPTRSGKGVGLVIPTLLSWTGSALIHDIKGENWQLTAGWRGTFSHVILFNPTDSNSSKFNPLMGVRKGRHEVRDVQHILIPQDSRLIGKYDSEIMEGQGRILVIWQRIIMPNGASILIDNLPAADTEGYAGLSDKTDYHTSRLFKVAALSTLLNVGTELAFNNTGSDLARAFERGTQDTIGRTGQKIVDRNLNIKPTNIIRPGWSVRVLVSKDIILRPYGA</sequence>
<keyword evidence="10" id="KW-1185">Reference proteome</keyword>
<evidence type="ECO:0000256" key="5">
    <source>
        <dbReference type="ARBA" id="ARBA00022692"/>
    </source>
</evidence>
<keyword evidence="4" id="KW-1003">Cell membrane</keyword>
<dbReference type="Proteomes" id="UP000229730">
    <property type="component" value="Unassembled WGS sequence"/>
</dbReference>
<keyword evidence="7 8" id="KW-0472">Membrane</keyword>
<evidence type="ECO:0000313" key="10">
    <source>
        <dbReference type="Proteomes" id="UP000229730"/>
    </source>
</evidence>
<evidence type="ECO:0000256" key="7">
    <source>
        <dbReference type="ARBA" id="ARBA00023136"/>
    </source>
</evidence>
<dbReference type="PANTHER" id="PTHR37937">
    <property type="entry name" value="CONJUGATIVE TRANSFER: DNA TRANSPORT"/>
    <property type="match status" value="1"/>
</dbReference>
<protein>
    <recommendedName>
        <fullName evidence="11">Conjugal transfer protein TraG</fullName>
    </recommendedName>
</protein>
<dbReference type="InterPro" id="IPR005498">
    <property type="entry name" value="T4SS_VirB10/TraB/TrbI"/>
</dbReference>
<dbReference type="InterPro" id="IPR027417">
    <property type="entry name" value="P-loop_NTPase"/>
</dbReference>
<dbReference type="CDD" id="cd16429">
    <property type="entry name" value="VirB10"/>
    <property type="match status" value="1"/>
</dbReference>
<dbReference type="AlphaFoldDB" id="A0A2G4YS17"/>
<dbReference type="Gene3D" id="2.40.128.260">
    <property type="entry name" value="Type IV secretion system, VirB10/TraB/TrbI"/>
    <property type="match status" value="1"/>
</dbReference>
<feature type="transmembrane region" description="Helical" evidence="8">
    <location>
        <begin position="75"/>
        <end position="96"/>
    </location>
</feature>
<organism evidence="9 10">
    <name type="scientific">Paremcibacter congregatus</name>
    <dbReference type="NCBI Taxonomy" id="2043170"/>
    <lineage>
        <taxon>Bacteria</taxon>
        <taxon>Pseudomonadati</taxon>
        <taxon>Pseudomonadota</taxon>
        <taxon>Alphaproteobacteria</taxon>
        <taxon>Emcibacterales</taxon>
        <taxon>Emcibacteraceae</taxon>
        <taxon>Paremcibacter</taxon>
    </lineage>
</organism>
<proteinExistence type="inferred from homology"/>
<comment type="similarity">
    <text evidence="3">Belongs to the TrbI/VirB10 family.</text>
</comment>
<dbReference type="SUPFAM" id="SSF52540">
    <property type="entry name" value="P-loop containing nucleoside triphosphate hydrolases"/>
    <property type="match status" value="1"/>
</dbReference>
<evidence type="ECO:0000256" key="3">
    <source>
        <dbReference type="ARBA" id="ARBA00010265"/>
    </source>
</evidence>
<keyword evidence="6 8" id="KW-1133">Transmembrane helix</keyword>
<dbReference type="InterPro" id="IPR042217">
    <property type="entry name" value="T4SS_VirB10/TrbI"/>
</dbReference>
<gene>
    <name evidence="9" type="ORF">CRD36_08500</name>
</gene>
<dbReference type="InParanoid" id="A0A2G4YS17"/>
<comment type="subcellular location">
    <subcellularLocation>
        <location evidence="2">Cell membrane</location>
        <topology evidence="2">Multi-pass membrane protein</topology>
    </subcellularLocation>
    <subcellularLocation>
        <location evidence="1">Membrane</location>
        <topology evidence="1">Single-pass membrane protein</topology>
    </subcellularLocation>
</comment>
<evidence type="ECO:0000256" key="4">
    <source>
        <dbReference type="ARBA" id="ARBA00022475"/>
    </source>
</evidence>
<evidence type="ECO:0000256" key="2">
    <source>
        <dbReference type="ARBA" id="ARBA00004651"/>
    </source>
</evidence>